<proteinExistence type="predicted"/>
<sequence length="198" mass="22686">METFHTPPLRHFDSQEPNEPKEKPMPVEKDPWILRCPGCGASLDLSILPLHEDFRRALLHAFELCEPLGEAMPGYLGLFRARRKDGTVGFLTPGRAADLIGEILTDIRSGRCLHHGVERQVPREAWAWGMRRTLEIRNEGDLRLPLKNHRFLHSIVSRYRPDRIDRAAPGNADPQRRASRMKSAVHTLQSMKETEDDD</sequence>
<feature type="region of interest" description="Disordered" evidence="1">
    <location>
        <begin position="1"/>
        <end position="26"/>
    </location>
</feature>
<reference evidence="2" key="1">
    <citation type="submission" date="2019-02" db="EMBL/GenBank/DDBJ databases">
        <authorList>
            <person name="Gruber-Vodicka R. H."/>
            <person name="Seah K. B. B."/>
        </authorList>
    </citation>
    <scope>NUCLEOTIDE SEQUENCE</scope>
    <source>
        <strain evidence="2">BECK_BZ125</strain>
    </source>
</reference>
<gene>
    <name evidence="2" type="ORF">BECKTC1821E_GA0114239_106712</name>
</gene>
<dbReference type="AlphaFoldDB" id="A0A450YYK1"/>
<name>A0A450YYK1_9GAMM</name>
<accession>A0A450YYK1</accession>
<organism evidence="2">
    <name type="scientific">Candidatus Kentrum sp. TC</name>
    <dbReference type="NCBI Taxonomy" id="2126339"/>
    <lineage>
        <taxon>Bacteria</taxon>
        <taxon>Pseudomonadati</taxon>
        <taxon>Pseudomonadota</taxon>
        <taxon>Gammaproteobacteria</taxon>
        <taxon>Candidatus Kentrum</taxon>
    </lineage>
</organism>
<evidence type="ECO:0000256" key="1">
    <source>
        <dbReference type="SAM" id="MobiDB-lite"/>
    </source>
</evidence>
<protein>
    <submittedName>
        <fullName evidence="2">Uncharacterized protein</fullName>
    </submittedName>
</protein>
<feature type="compositionally biased region" description="Basic and acidic residues" evidence="1">
    <location>
        <begin position="10"/>
        <end position="26"/>
    </location>
</feature>
<dbReference type="EMBL" id="CAADFT010000067">
    <property type="protein sequence ID" value="VFK46603.1"/>
    <property type="molecule type" value="Genomic_DNA"/>
</dbReference>
<feature type="region of interest" description="Disordered" evidence="1">
    <location>
        <begin position="164"/>
        <end position="198"/>
    </location>
</feature>
<evidence type="ECO:0000313" key="2">
    <source>
        <dbReference type="EMBL" id="VFK46603.1"/>
    </source>
</evidence>